<dbReference type="GO" id="GO:0000428">
    <property type="term" value="C:DNA-directed RNA polymerase complex"/>
    <property type="evidence" value="ECO:0007669"/>
    <property type="project" value="UniProtKB-KW"/>
</dbReference>
<evidence type="ECO:0000256" key="5">
    <source>
        <dbReference type="ARBA" id="ARBA00023242"/>
    </source>
</evidence>
<dbReference type="Pfam" id="PF06870">
    <property type="entry name" value="RNA_pol_I_A49"/>
    <property type="match status" value="1"/>
</dbReference>
<dbReference type="EMBL" id="ML119179">
    <property type="protein sequence ID" value="RPB07572.1"/>
    <property type="molecule type" value="Genomic_DNA"/>
</dbReference>
<dbReference type="PANTHER" id="PTHR14440">
    <property type="entry name" value="DNA-DIRECTED RNA POLYMERASE I SUBUNIT RPA49"/>
    <property type="match status" value="1"/>
</dbReference>
<gene>
    <name evidence="7" type="ORF">P167DRAFT_560888</name>
</gene>
<dbReference type="InterPro" id="IPR009668">
    <property type="entry name" value="RNA_pol-assoc_fac_A49-like"/>
</dbReference>
<dbReference type="OrthoDB" id="532500at2759"/>
<dbReference type="GO" id="GO:0005730">
    <property type="term" value="C:nucleolus"/>
    <property type="evidence" value="ECO:0007669"/>
    <property type="project" value="UniProtKB-SubCell"/>
</dbReference>
<dbReference type="Proteomes" id="UP000277580">
    <property type="component" value="Unassembled WGS sequence"/>
</dbReference>
<dbReference type="InParanoid" id="A0A3N4KE17"/>
<dbReference type="STRING" id="1392247.A0A3N4KE17"/>
<sequence>MSSDKKRKRSSTVLPDIKITTAPTTDTPPIVATSHGITLPPTLPLTPYTRTTTTSTKKSRKSEHLLHGSTQRIDYEGRELPEDSDYHRYYVGIFDPATNTVELHAAPKLHFSRTIKAHAERDREIDGKGIVLNNQDSRAALGRQFGTKKAQKALLSRELNKIDISDMDRSVTTSIISQVEENTKDMPTSAQLGTQQLDLRPIPPANKDATRPEDVYNLDDIIPKDEWSVLWVREWEKGAGSNEDVKSSTKSRFVATRVAKLLAAAAATGRSGGAALTRSLKLLKYIGYMIEFYLFQVQSRGRLPSMAKTKKALGLDQVLVEGLYRRFAETTMSGEGGEARWAVSPSLSNKLLYYLAVLCLMADFWEVDLYELKIDLGMQMREITAAFKEVGCSVKEYSKTQYLDMKMTKAEATQHKRAVLKIPLEFPSAPRRRAAGGSRR</sequence>
<keyword evidence="3" id="KW-0240">DNA-directed RNA polymerase</keyword>
<accession>A0A3N4KE17</accession>
<protein>
    <submittedName>
        <fullName evidence="7">RNA polymerase I associated factor, A49-like protein</fullName>
    </submittedName>
</protein>
<evidence type="ECO:0000256" key="4">
    <source>
        <dbReference type="ARBA" id="ARBA00023163"/>
    </source>
</evidence>
<keyword evidence="4" id="KW-0804">Transcription</keyword>
<evidence type="ECO:0000313" key="8">
    <source>
        <dbReference type="Proteomes" id="UP000277580"/>
    </source>
</evidence>
<reference evidence="7 8" key="1">
    <citation type="journal article" date="2018" name="Nat. Ecol. Evol.">
        <title>Pezizomycetes genomes reveal the molecular basis of ectomycorrhizal truffle lifestyle.</title>
        <authorList>
            <person name="Murat C."/>
            <person name="Payen T."/>
            <person name="Noel B."/>
            <person name="Kuo A."/>
            <person name="Morin E."/>
            <person name="Chen J."/>
            <person name="Kohler A."/>
            <person name="Krizsan K."/>
            <person name="Balestrini R."/>
            <person name="Da Silva C."/>
            <person name="Montanini B."/>
            <person name="Hainaut M."/>
            <person name="Levati E."/>
            <person name="Barry K.W."/>
            <person name="Belfiori B."/>
            <person name="Cichocki N."/>
            <person name="Clum A."/>
            <person name="Dockter R.B."/>
            <person name="Fauchery L."/>
            <person name="Guy J."/>
            <person name="Iotti M."/>
            <person name="Le Tacon F."/>
            <person name="Lindquist E.A."/>
            <person name="Lipzen A."/>
            <person name="Malagnac F."/>
            <person name="Mello A."/>
            <person name="Molinier V."/>
            <person name="Miyauchi S."/>
            <person name="Poulain J."/>
            <person name="Riccioni C."/>
            <person name="Rubini A."/>
            <person name="Sitrit Y."/>
            <person name="Splivallo R."/>
            <person name="Traeger S."/>
            <person name="Wang M."/>
            <person name="Zifcakova L."/>
            <person name="Wipf D."/>
            <person name="Zambonelli A."/>
            <person name="Paolocci F."/>
            <person name="Nowrousian M."/>
            <person name="Ottonello S."/>
            <person name="Baldrian P."/>
            <person name="Spatafora J.W."/>
            <person name="Henrissat B."/>
            <person name="Nagy L.G."/>
            <person name="Aury J.M."/>
            <person name="Wincker P."/>
            <person name="Grigoriev I.V."/>
            <person name="Bonfante P."/>
            <person name="Martin F.M."/>
        </authorList>
    </citation>
    <scope>NUCLEOTIDE SEQUENCE [LARGE SCALE GENOMIC DNA]</scope>
    <source>
        <strain evidence="7 8">CCBAS932</strain>
    </source>
</reference>
<evidence type="ECO:0000313" key="7">
    <source>
        <dbReference type="EMBL" id="RPB07572.1"/>
    </source>
</evidence>
<dbReference type="FunCoup" id="A0A3N4KE17">
    <property type="interactions" value="671"/>
</dbReference>
<keyword evidence="5" id="KW-0539">Nucleus</keyword>
<feature type="region of interest" description="Disordered" evidence="6">
    <location>
        <begin position="1"/>
        <end position="66"/>
    </location>
</feature>
<comment type="subcellular location">
    <subcellularLocation>
        <location evidence="1">Nucleus</location>
        <location evidence="1">Nucleolus</location>
    </subcellularLocation>
</comment>
<keyword evidence="8" id="KW-1185">Reference proteome</keyword>
<dbReference type="GO" id="GO:0006351">
    <property type="term" value="P:DNA-templated transcription"/>
    <property type="evidence" value="ECO:0007669"/>
    <property type="project" value="InterPro"/>
</dbReference>
<name>A0A3N4KE17_9PEZI</name>
<comment type="similarity">
    <text evidence="2">Belongs to the eukaryotic RPA49/POLR1E RNA polymerase subunit family.</text>
</comment>
<evidence type="ECO:0000256" key="2">
    <source>
        <dbReference type="ARBA" id="ARBA00009430"/>
    </source>
</evidence>
<evidence type="ECO:0000256" key="6">
    <source>
        <dbReference type="SAM" id="MobiDB-lite"/>
    </source>
</evidence>
<feature type="compositionally biased region" description="Low complexity" evidence="6">
    <location>
        <begin position="45"/>
        <end position="56"/>
    </location>
</feature>
<evidence type="ECO:0000256" key="1">
    <source>
        <dbReference type="ARBA" id="ARBA00004604"/>
    </source>
</evidence>
<proteinExistence type="inferred from homology"/>
<evidence type="ECO:0000256" key="3">
    <source>
        <dbReference type="ARBA" id="ARBA00022478"/>
    </source>
</evidence>
<dbReference type="GO" id="GO:0003677">
    <property type="term" value="F:DNA binding"/>
    <property type="evidence" value="ECO:0007669"/>
    <property type="project" value="InterPro"/>
</dbReference>
<dbReference type="AlphaFoldDB" id="A0A3N4KE17"/>
<feature type="compositionally biased region" description="Basic residues" evidence="6">
    <location>
        <begin position="1"/>
        <end position="10"/>
    </location>
</feature>
<feature type="compositionally biased region" description="Low complexity" evidence="6">
    <location>
        <begin position="15"/>
        <end position="33"/>
    </location>
</feature>
<organism evidence="7 8">
    <name type="scientific">Morchella conica CCBAS932</name>
    <dbReference type="NCBI Taxonomy" id="1392247"/>
    <lineage>
        <taxon>Eukaryota</taxon>
        <taxon>Fungi</taxon>
        <taxon>Dikarya</taxon>
        <taxon>Ascomycota</taxon>
        <taxon>Pezizomycotina</taxon>
        <taxon>Pezizomycetes</taxon>
        <taxon>Pezizales</taxon>
        <taxon>Morchellaceae</taxon>
        <taxon>Morchella</taxon>
    </lineage>
</organism>